<dbReference type="EMBL" id="CALNXK010000001">
    <property type="protein sequence ID" value="CAH3032623.1"/>
    <property type="molecule type" value="Genomic_DNA"/>
</dbReference>
<name>A0ABN8MNW2_9CNID</name>
<gene>
    <name evidence="8" type="ORF">PLOB_00000101</name>
</gene>
<dbReference type="EC" id="1.20.4.2" evidence="5"/>
<dbReference type="InterPro" id="IPR036249">
    <property type="entry name" value="Thioredoxin-like_sf"/>
</dbReference>
<keyword evidence="5" id="KW-0808">Transferase</keyword>
<dbReference type="Pfam" id="PF00043">
    <property type="entry name" value="GST_C"/>
    <property type="match status" value="1"/>
</dbReference>
<dbReference type="InterPro" id="IPR036282">
    <property type="entry name" value="Glutathione-S-Trfase_C_sf"/>
</dbReference>
<proteinExistence type="inferred from homology"/>
<dbReference type="SUPFAM" id="SSF47616">
    <property type="entry name" value="GST C-terminal domain-like"/>
    <property type="match status" value="1"/>
</dbReference>
<dbReference type="PANTHER" id="PTHR43968">
    <property type="match status" value="1"/>
</dbReference>
<comment type="caution">
    <text evidence="8">The sequence shown here is derived from an EMBL/GenBank/DDBJ whole genome shotgun (WGS) entry which is preliminary data.</text>
</comment>
<dbReference type="EC" id="1.8.5.1" evidence="5"/>
<dbReference type="PROSITE" id="PS50404">
    <property type="entry name" value="GST_NTER"/>
    <property type="match status" value="1"/>
</dbReference>
<comment type="similarity">
    <text evidence="1 5">Belongs to the GST superfamily. Omega family.</text>
</comment>
<dbReference type="Gene3D" id="1.20.1050.10">
    <property type="match status" value="1"/>
</dbReference>
<feature type="domain" description="GST C-terminal" evidence="7">
    <location>
        <begin position="101"/>
        <end position="219"/>
    </location>
</feature>
<evidence type="ECO:0000259" key="6">
    <source>
        <dbReference type="PROSITE" id="PS50404"/>
    </source>
</evidence>
<dbReference type="InterPro" id="IPR010987">
    <property type="entry name" value="Glutathione-S-Trfase_C-like"/>
</dbReference>
<comment type="function">
    <text evidence="5">Exhibits glutathione-dependent thiol transferase activity. Has high dehydroascorbate reductase activity and may contribute to the recycling of ascorbic acid. Participates in the biotransformation of inorganic arsenic and reduces monomethylarsonic acid (MMA).</text>
</comment>
<sequence length="239" mass="27196">MGHYSKGSEKPPFKDDRLRLYSMRFCPYAQRPRLVLAAKGIDYECVNVNLKDKPDWFLDLNPGGTVPVIEQPDGAVIYESAICCDYLEEAFPDIPQLYPSDPVKKSQQKIIVETMGKAFLTAFFKTLYAVGEEEPKEELKKRLSAFDKYFQQNDKYLGGDKPGMGDFLIWPFFERLLVWQALIGLDLTQFPAVSAWCAAMNEVPAVKECTYPAEMYLKYYDGLKSGDPEAQLIGIDQKP</sequence>
<comment type="catalytic activity">
    <reaction evidence="3 5">
        <text>methylarsonate + 2 glutathione + H(+) = methylarsonous acid + glutathione disulfide + H2O</text>
        <dbReference type="Rhea" id="RHEA:15969"/>
        <dbReference type="ChEBI" id="CHEBI:15377"/>
        <dbReference type="ChEBI" id="CHEBI:15378"/>
        <dbReference type="ChEBI" id="CHEBI:17826"/>
        <dbReference type="ChEBI" id="CHEBI:33409"/>
        <dbReference type="ChEBI" id="CHEBI:57925"/>
        <dbReference type="ChEBI" id="CHEBI:58297"/>
        <dbReference type="EC" id="1.20.4.2"/>
    </reaction>
</comment>
<dbReference type="InterPro" id="IPR004046">
    <property type="entry name" value="GST_C"/>
</dbReference>
<dbReference type="PROSITE" id="PS50405">
    <property type="entry name" value="GST_CTER"/>
    <property type="match status" value="1"/>
</dbReference>
<evidence type="ECO:0000256" key="3">
    <source>
        <dbReference type="ARBA" id="ARBA00048353"/>
    </source>
</evidence>
<dbReference type="EC" id="2.5.1.18" evidence="5"/>
<evidence type="ECO:0000313" key="9">
    <source>
        <dbReference type="Proteomes" id="UP001159405"/>
    </source>
</evidence>
<dbReference type="PRINTS" id="PR01625">
    <property type="entry name" value="GSTRNSFRASEO"/>
</dbReference>
<comment type="catalytic activity">
    <reaction evidence="4 5">
        <text>L-dehydroascorbate + 2 glutathione = glutathione disulfide + L-ascorbate</text>
        <dbReference type="Rhea" id="RHEA:24424"/>
        <dbReference type="ChEBI" id="CHEBI:38290"/>
        <dbReference type="ChEBI" id="CHEBI:57925"/>
        <dbReference type="ChEBI" id="CHEBI:58297"/>
        <dbReference type="ChEBI" id="CHEBI:58539"/>
        <dbReference type="EC" id="1.8.5.1"/>
    </reaction>
</comment>
<dbReference type="SUPFAM" id="SSF52833">
    <property type="entry name" value="Thioredoxin-like"/>
    <property type="match status" value="1"/>
</dbReference>
<dbReference type="Gene3D" id="3.40.30.10">
    <property type="entry name" value="Glutaredoxin"/>
    <property type="match status" value="1"/>
</dbReference>
<evidence type="ECO:0000256" key="2">
    <source>
        <dbReference type="ARBA" id="ARBA00023002"/>
    </source>
</evidence>
<dbReference type="SFLD" id="SFLDS00019">
    <property type="entry name" value="Glutathione_Transferase_(cytos"/>
    <property type="match status" value="1"/>
</dbReference>
<accession>A0ABN8MNW2</accession>
<feature type="domain" description="GST N-terminal" evidence="6">
    <location>
        <begin position="16"/>
        <end position="95"/>
    </location>
</feature>
<dbReference type="InterPro" id="IPR050983">
    <property type="entry name" value="GST_Omega/HSP26"/>
</dbReference>
<dbReference type="InterPro" id="IPR004045">
    <property type="entry name" value="Glutathione_S-Trfase_N"/>
</dbReference>
<dbReference type="Pfam" id="PF13409">
    <property type="entry name" value="GST_N_2"/>
    <property type="match status" value="1"/>
</dbReference>
<evidence type="ECO:0000256" key="1">
    <source>
        <dbReference type="ARBA" id="ARBA00011067"/>
    </source>
</evidence>
<protein>
    <recommendedName>
        <fullName evidence="5">Glutathione S-transferase omega</fullName>
        <shortName evidence="5">GSTO</shortName>
        <ecNumber evidence="5">1.20.4.2</ecNumber>
        <ecNumber evidence="5">1.8.5.1</ecNumber>
        <ecNumber evidence="5">2.5.1.18</ecNumber>
    </recommendedName>
    <alternativeName>
        <fullName evidence="5">Glutathione-dependent dehydroascorbate reductase</fullName>
    </alternativeName>
    <alternativeName>
        <fullName evidence="5">Monomethylarsonic acid reductase</fullName>
    </alternativeName>
</protein>
<dbReference type="PANTHER" id="PTHR43968:SF6">
    <property type="entry name" value="GLUTATHIONE S-TRANSFERASE OMEGA"/>
    <property type="match status" value="1"/>
</dbReference>
<evidence type="ECO:0000256" key="5">
    <source>
        <dbReference type="RuleBase" id="RU368071"/>
    </source>
</evidence>
<dbReference type="InterPro" id="IPR040079">
    <property type="entry name" value="Glutathione_S-Trfase"/>
</dbReference>
<keyword evidence="9" id="KW-1185">Reference proteome</keyword>
<dbReference type="SFLD" id="SFLDG00358">
    <property type="entry name" value="Main_(cytGST)"/>
    <property type="match status" value="1"/>
</dbReference>
<comment type="catalytic activity">
    <reaction evidence="5">
        <text>RX + glutathione = an S-substituted glutathione + a halide anion + H(+)</text>
        <dbReference type="Rhea" id="RHEA:16437"/>
        <dbReference type="ChEBI" id="CHEBI:15378"/>
        <dbReference type="ChEBI" id="CHEBI:16042"/>
        <dbReference type="ChEBI" id="CHEBI:17792"/>
        <dbReference type="ChEBI" id="CHEBI:57925"/>
        <dbReference type="ChEBI" id="CHEBI:90779"/>
        <dbReference type="EC" id="2.5.1.18"/>
    </reaction>
</comment>
<reference evidence="8 9" key="1">
    <citation type="submission" date="2022-05" db="EMBL/GenBank/DDBJ databases">
        <authorList>
            <consortium name="Genoscope - CEA"/>
            <person name="William W."/>
        </authorList>
    </citation>
    <scope>NUCLEOTIDE SEQUENCE [LARGE SCALE GENOMIC DNA]</scope>
</reference>
<evidence type="ECO:0000256" key="4">
    <source>
        <dbReference type="ARBA" id="ARBA00049544"/>
    </source>
</evidence>
<dbReference type="InterPro" id="IPR005442">
    <property type="entry name" value="GST_omega"/>
</dbReference>
<dbReference type="Proteomes" id="UP001159405">
    <property type="component" value="Unassembled WGS sequence"/>
</dbReference>
<evidence type="ECO:0000259" key="7">
    <source>
        <dbReference type="PROSITE" id="PS50405"/>
    </source>
</evidence>
<keyword evidence="2 5" id="KW-0560">Oxidoreductase</keyword>
<evidence type="ECO:0000313" key="8">
    <source>
        <dbReference type="EMBL" id="CAH3032623.1"/>
    </source>
</evidence>
<organism evidence="8 9">
    <name type="scientific">Porites lobata</name>
    <dbReference type="NCBI Taxonomy" id="104759"/>
    <lineage>
        <taxon>Eukaryota</taxon>
        <taxon>Metazoa</taxon>
        <taxon>Cnidaria</taxon>
        <taxon>Anthozoa</taxon>
        <taxon>Hexacorallia</taxon>
        <taxon>Scleractinia</taxon>
        <taxon>Fungiina</taxon>
        <taxon>Poritidae</taxon>
        <taxon>Porites</taxon>
    </lineage>
</organism>